<dbReference type="PANTHER" id="PTHR37292">
    <property type="entry name" value="VNG6097C"/>
    <property type="match status" value="1"/>
</dbReference>
<protein>
    <recommendedName>
        <fullName evidence="1">GmrSD restriction endonucleases N-terminal domain-containing protein</fullName>
    </recommendedName>
</protein>
<sequence>MPFNNYIEKEFKEIVALLSKREYVIPRFQRGLVWKREQVANFLDSILMGYPTGIFVLWKSKEKLACRSMGDSAPKELKEGEVFYILDGQQRMSALYLVYEGLTLPQAKGVEEDYKDILLRVKPDANGEYCFVKPKKSEKIEQAIRATDLLRNESIYDIEEKYGLDKKTAREFERFRTKLLNYKFPIVEITDASLEEIIKIFTRINTGGTKLSLSEILYAKFYIAPTNTQKGFDLEAHFKELQDELKSLDYGFNSCVVVLQLISFILRYNASGNLTEKISTSTLDHIGEKSIVLSETIFRDYDSKNLEKAYFLYTDAGVKENRVMCGYCLYSFENGYFKEMNRYKCPLKSSLNESSKAEKQAIVTSMKNLQPMLKKGKLDSSYKLFVIGDNQAVINGYKCKNEGFILESGFRNIEYKWCKRGSDACNKVVDAIVNLRG</sequence>
<dbReference type="RefSeq" id="WP_006565208.1">
    <property type="nucleotide sequence ID" value="NZ_AP019774.1"/>
</dbReference>
<feature type="domain" description="GmrSD restriction endonucleases N-terminal" evidence="1">
    <location>
        <begin position="17"/>
        <end position="221"/>
    </location>
</feature>
<dbReference type="EMBL" id="AP019774">
    <property type="protein sequence ID" value="BCD70017.1"/>
    <property type="molecule type" value="Genomic_DNA"/>
</dbReference>
<gene>
    <name evidence="2" type="ORF">SNTW_06620</name>
</gene>
<evidence type="ECO:0000259" key="1">
    <source>
        <dbReference type="Pfam" id="PF03235"/>
    </source>
</evidence>
<name>A0A6J4CWX2_9HELI</name>
<dbReference type="AlphaFoldDB" id="A0A6J4CWX2"/>
<dbReference type="OrthoDB" id="9798761at2"/>
<evidence type="ECO:0000313" key="2">
    <source>
        <dbReference type="EMBL" id="BCD70017.1"/>
    </source>
</evidence>
<proteinExistence type="predicted"/>
<organism evidence="2 3">
    <name type="scientific">Helicobacter suis</name>
    <dbReference type="NCBI Taxonomy" id="104628"/>
    <lineage>
        <taxon>Bacteria</taxon>
        <taxon>Pseudomonadati</taxon>
        <taxon>Campylobacterota</taxon>
        <taxon>Epsilonproteobacteria</taxon>
        <taxon>Campylobacterales</taxon>
        <taxon>Helicobacteraceae</taxon>
        <taxon>Helicobacter</taxon>
    </lineage>
</organism>
<dbReference type="Pfam" id="PF03235">
    <property type="entry name" value="GmrSD_N"/>
    <property type="match status" value="1"/>
</dbReference>
<dbReference type="InterPro" id="IPR004919">
    <property type="entry name" value="GmrSD_N"/>
</dbReference>
<dbReference type="Proteomes" id="UP000317935">
    <property type="component" value="Chromosome"/>
</dbReference>
<reference evidence="2 3" key="1">
    <citation type="submission" date="2019-06" db="EMBL/GenBank/DDBJ databases">
        <title>Complete genome sequence of Helicobacter suis SNTW101c.</title>
        <authorList>
            <person name="Rimbara E."/>
            <person name="Suzuki M."/>
            <person name="Matsui H."/>
            <person name="Nakamura M."/>
            <person name="Mori S."/>
            <person name="Shibayama K."/>
        </authorList>
    </citation>
    <scope>NUCLEOTIDE SEQUENCE [LARGE SCALE GENOMIC DNA]</scope>
    <source>
        <strain evidence="2 3">SNTW101c</strain>
    </source>
</reference>
<evidence type="ECO:0000313" key="3">
    <source>
        <dbReference type="Proteomes" id="UP000317935"/>
    </source>
</evidence>
<accession>A0A6J4CWX2</accession>
<dbReference type="PANTHER" id="PTHR37292:SF2">
    <property type="entry name" value="DUF262 DOMAIN-CONTAINING PROTEIN"/>
    <property type="match status" value="1"/>
</dbReference>